<proteinExistence type="predicted"/>
<sequence>MRNIRRDTSDVLAVKHHSKCSLSASHDNCISHCYTTRRELIGADLCDGHRFTQPNVFNSPLESERSPRTASSDDGLHATHIHLKSDARELQNSNEKLYDGIVDSCDGIMRLVFDCDFDCYFDPASGQYYKVMPRNKTNP</sequence>
<accession>A0A9J2PBR1</accession>
<evidence type="ECO:0000256" key="1">
    <source>
        <dbReference type="SAM" id="MobiDB-lite"/>
    </source>
</evidence>
<feature type="region of interest" description="Disordered" evidence="1">
    <location>
        <begin position="57"/>
        <end position="78"/>
    </location>
</feature>
<protein>
    <submittedName>
        <fullName evidence="3">Uncharacterized protein</fullName>
    </submittedName>
</protein>
<dbReference type="AlphaFoldDB" id="A0A9J2PBR1"/>
<name>A0A9J2PBR1_ASCLU</name>
<organism evidence="2 3">
    <name type="scientific">Ascaris lumbricoides</name>
    <name type="common">Giant roundworm</name>
    <dbReference type="NCBI Taxonomy" id="6252"/>
    <lineage>
        <taxon>Eukaryota</taxon>
        <taxon>Metazoa</taxon>
        <taxon>Ecdysozoa</taxon>
        <taxon>Nematoda</taxon>
        <taxon>Chromadorea</taxon>
        <taxon>Rhabditida</taxon>
        <taxon>Spirurina</taxon>
        <taxon>Ascaridomorpha</taxon>
        <taxon>Ascaridoidea</taxon>
        <taxon>Ascarididae</taxon>
        <taxon>Ascaris</taxon>
    </lineage>
</organism>
<keyword evidence="2" id="KW-1185">Reference proteome</keyword>
<evidence type="ECO:0000313" key="3">
    <source>
        <dbReference type="WBParaSite" id="ALUE_0000739001-mRNA-1"/>
    </source>
</evidence>
<reference evidence="3" key="1">
    <citation type="submission" date="2023-03" db="UniProtKB">
        <authorList>
            <consortium name="WormBaseParasite"/>
        </authorList>
    </citation>
    <scope>IDENTIFICATION</scope>
</reference>
<evidence type="ECO:0000313" key="2">
    <source>
        <dbReference type="Proteomes" id="UP000036681"/>
    </source>
</evidence>
<dbReference type="WBParaSite" id="ALUE_0000739001-mRNA-1">
    <property type="protein sequence ID" value="ALUE_0000739001-mRNA-1"/>
    <property type="gene ID" value="ALUE_0000739001"/>
</dbReference>
<dbReference type="Proteomes" id="UP000036681">
    <property type="component" value="Unplaced"/>
</dbReference>